<feature type="region of interest" description="Disordered" evidence="1">
    <location>
        <begin position="1"/>
        <end position="28"/>
    </location>
</feature>
<gene>
    <name evidence="2" type="ORF">SARC_16359</name>
</gene>
<evidence type="ECO:0000313" key="3">
    <source>
        <dbReference type="Proteomes" id="UP000054560"/>
    </source>
</evidence>
<evidence type="ECO:0000313" key="2">
    <source>
        <dbReference type="EMBL" id="KNC71105.1"/>
    </source>
</evidence>
<name>A0A0L0F315_9EUKA</name>
<dbReference type="Proteomes" id="UP000054560">
    <property type="component" value="Unassembled WGS sequence"/>
</dbReference>
<feature type="non-terminal residue" evidence="2">
    <location>
        <position position="59"/>
    </location>
</feature>
<organism evidence="2 3">
    <name type="scientific">Sphaeroforma arctica JP610</name>
    <dbReference type="NCBI Taxonomy" id="667725"/>
    <lineage>
        <taxon>Eukaryota</taxon>
        <taxon>Ichthyosporea</taxon>
        <taxon>Ichthyophonida</taxon>
        <taxon>Sphaeroforma</taxon>
    </lineage>
</organism>
<dbReference type="RefSeq" id="XP_014145007.1">
    <property type="nucleotide sequence ID" value="XM_014289532.1"/>
</dbReference>
<dbReference type="GeneID" id="25916863"/>
<proteinExistence type="predicted"/>
<protein>
    <submittedName>
        <fullName evidence="2">Uncharacterized protein</fullName>
    </submittedName>
</protein>
<dbReference type="EMBL" id="KQ249490">
    <property type="protein sequence ID" value="KNC71105.1"/>
    <property type="molecule type" value="Genomic_DNA"/>
</dbReference>
<keyword evidence="3" id="KW-1185">Reference proteome</keyword>
<accession>A0A0L0F315</accession>
<dbReference type="AlphaFoldDB" id="A0A0L0F315"/>
<reference evidence="2 3" key="1">
    <citation type="submission" date="2011-02" db="EMBL/GenBank/DDBJ databases">
        <title>The Genome Sequence of Sphaeroforma arctica JP610.</title>
        <authorList>
            <consortium name="The Broad Institute Genome Sequencing Platform"/>
            <person name="Russ C."/>
            <person name="Cuomo C."/>
            <person name="Young S.K."/>
            <person name="Zeng Q."/>
            <person name="Gargeya S."/>
            <person name="Alvarado L."/>
            <person name="Berlin A."/>
            <person name="Chapman S.B."/>
            <person name="Chen Z."/>
            <person name="Freedman E."/>
            <person name="Gellesch M."/>
            <person name="Goldberg J."/>
            <person name="Griggs A."/>
            <person name="Gujja S."/>
            <person name="Heilman E."/>
            <person name="Heiman D."/>
            <person name="Howarth C."/>
            <person name="Mehta T."/>
            <person name="Neiman D."/>
            <person name="Pearson M."/>
            <person name="Roberts A."/>
            <person name="Saif S."/>
            <person name="Shea T."/>
            <person name="Shenoy N."/>
            <person name="Sisk P."/>
            <person name="Stolte C."/>
            <person name="Sykes S."/>
            <person name="White J."/>
            <person name="Yandava C."/>
            <person name="Burger G."/>
            <person name="Gray M.W."/>
            <person name="Holland P.W.H."/>
            <person name="King N."/>
            <person name="Lang F.B.F."/>
            <person name="Roger A.J."/>
            <person name="Ruiz-Trillo I."/>
            <person name="Haas B."/>
            <person name="Nusbaum C."/>
            <person name="Birren B."/>
        </authorList>
    </citation>
    <scope>NUCLEOTIDE SEQUENCE [LARGE SCALE GENOMIC DNA]</scope>
    <source>
        <strain evidence="2 3">JP610</strain>
    </source>
</reference>
<sequence length="59" mass="6450">MVTSVQTDEEGDLFASADSDSDLDEEEAERKLLTAAREGHTFLVSELLTTDSELNADCK</sequence>
<evidence type="ECO:0000256" key="1">
    <source>
        <dbReference type="SAM" id="MobiDB-lite"/>
    </source>
</evidence>